<dbReference type="RefSeq" id="WP_143692447.1">
    <property type="nucleotide sequence ID" value="NZ_AP019798.1"/>
</dbReference>
<evidence type="ECO:0000256" key="3">
    <source>
        <dbReference type="ARBA" id="ARBA00022692"/>
    </source>
</evidence>
<feature type="transmembrane region" description="Helical" evidence="6">
    <location>
        <begin position="245"/>
        <end position="267"/>
    </location>
</feature>
<feature type="transmembrane region" description="Helical" evidence="6">
    <location>
        <begin position="375"/>
        <end position="395"/>
    </location>
</feature>
<feature type="transmembrane region" description="Helical" evidence="6">
    <location>
        <begin position="83"/>
        <end position="105"/>
    </location>
</feature>
<feature type="transmembrane region" description="Helical" evidence="6">
    <location>
        <begin position="45"/>
        <end position="63"/>
    </location>
</feature>
<gene>
    <name evidence="7" type="ORF">VroAM7_14010</name>
</gene>
<dbReference type="PANTHER" id="PTHR30250">
    <property type="entry name" value="PST FAMILY PREDICTED COLANIC ACID TRANSPORTER"/>
    <property type="match status" value="1"/>
</dbReference>
<feature type="transmembrane region" description="Helical" evidence="6">
    <location>
        <begin position="431"/>
        <end position="448"/>
    </location>
</feature>
<feature type="transmembrane region" description="Helical" evidence="6">
    <location>
        <begin position="407"/>
        <end position="425"/>
    </location>
</feature>
<dbReference type="AlphaFoldDB" id="A0A510I6B2"/>
<feature type="transmembrane region" description="Helical" evidence="6">
    <location>
        <begin position="111"/>
        <end position="134"/>
    </location>
</feature>
<organism evidence="7 8">
    <name type="scientific">Vibrio rotiferianus</name>
    <dbReference type="NCBI Taxonomy" id="190895"/>
    <lineage>
        <taxon>Bacteria</taxon>
        <taxon>Pseudomonadati</taxon>
        <taxon>Pseudomonadota</taxon>
        <taxon>Gammaproteobacteria</taxon>
        <taxon>Vibrionales</taxon>
        <taxon>Vibrionaceae</taxon>
        <taxon>Vibrio</taxon>
    </lineage>
</organism>
<dbReference type="Proteomes" id="UP000315115">
    <property type="component" value="Chromosome 1"/>
</dbReference>
<evidence type="ECO:0000256" key="5">
    <source>
        <dbReference type="ARBA" id="ARBA00023136"/>
    </source>
</evidence>
<dbReference type="PANTHER" id="PTHR30250:SF11">
    <property type="entry name" value="O-ANTIGEN TRANSPORTER-RELATED"/>
    <property type="match status" value="1"/>
</dbReference>
<feature type="transmembrane region" description="Helical" evidence="6">
    <location>
        <begin position="12"/>
        <end position="33"/>
    </location>
</feature>
<dbReference type="EMBL" id="AP019798">
    <property type="protein sequence ID" value="BBL88748.1"/>
    <property type="molecule type" value="Genomic_DNA"/>
</dbReference>
<name>A0A510I6B2_9VIBR</name>
<keyword evidence="4 6" id="KW-1133">Transmembrane helix</keyword>
<sequence>MSKAMINMSYFALALIINKSISLLMLPVIPHFLAPAQMGKLELLTSFNVVVALVVCFALNEALFRFVGTEKRTNIQLKLRNNIYTLTVSISFITALALFAILSLVTLPTEFMLLELIVIILCISLEGSIGIGTAWLRMKDDKAKTLFTMMVSTTLLQVIFIITALNASPSVLSVLLGGLVASSIQFVWLHLINRYHFAFPSKEQIYTFLRYSTPIMLAGLMAFCLNGAERWFIGANASLETLGVYAIAAKFALGMCILVQPFGMWWMPRRFAFLKEGNTNTAIRITHLGVIYIAALTTLVATLAYIIIHTLLPETYHDAFLYTLFLLPIAMLKEWYELLNLPILYKKHTNKLLLINACSASLAVLLLFSLNNIGIWGVFIALYIAQMAKLVMTLFVGKSCIKMRFNVNLLVVMHLLSGIGLVLVHSSPSTFIAMLCCIVMCFVYFLIAKSYMTKKQRKAVNDQVQKWHIQLSRSLQ</sequence>
<feature type="transmembrane region" description="Helical" evidence="6">
    <location>
        <begin position="320"/>
        <end position="339"/>
    </location>
</feature>
<reference evidence="8" key="1">
    <citation type="submission" date="2019-07" db="EMBL/GenBank/DDBJ databases">
        <title>Complete Genome Sequences of Vibrion rotiferianus strain AM7.</title>
        <authorList>
            <person name="Miyazaki K."/>
            <person name="Wiseschart A."/>
            <person name="Pootanakit K."/>
            <person name="Ishimori K."/>
            <person name="Kitahara K."/>
        </authorList>
    </citation>
    <scope>NUCLEOTIDE SEQUENCE [LARGE SCALE GENOMIC DNA]</scope>
    <source>
        <strain evidence="8">AM7</strain>
    </source>
</reference>
<dbReference type="InterPro" id="IPR002797">
    <property type="entry name" value="Polysacc_synth"/>
</dbReference>
<feature type="transmembrane region" description="Helical" evidence="6">
    <location>
        <begin position="171"/>
        <end position="192"/>
    </location>
</feature>
<feature type="transmembrane region" description="Helical" evidence="6">
    <location>
        <begin position="288"/>
        <end position="308"/>
    </location>
</feature>
<dbReference type="InterPro" id="IPR050833">
    <property type="entry name" value="Poly_Biosynth_Transport"/>
</dbReference>
<proteinExistence type="predicted"/>
<evidence type="ECO:0000313" key="8">
    <source>
        <dbReference type="Proteomes" id="UP000315115"/>
    </source>
</evidence>
<comment type="subcellular location">
    <subcellularLocation>
        <location evidence="1">Cell membrane</location>
        <topology evidence="1">Multi-pass membrane protein</topology>
    </subcellularLocation>
</comment>
<evidence type="ECO:0000256" key="4">
    <source>
        <dbReference type="ARBA" id="ARBA00022989"/>
    </source>
</evidence>
<dbReference type="Pfam" id="PF01943">
    <property type="entry name" value="Polysacc_synt"/>
    <property type="match status" value="1"/>
</dbReference>
<evidence type="ECO:0000256" key="1">
    <source>
        <dbReference type="ARBA" id="ARBA00004651"/>
    </source>
</evidence>
<keyword evidence="3 6" id="KW-0812">Transmembrane</keyword>
<evidence type="ECO:0000256" key="2">
    <source>
        <dbReference type="ARBA" id="ARBA00022475"/>
    </source>
</evidence>
<accession>A0A510I6B2</accession>
<feature type="transmembrane region" description="Helical" evidence="6">
    <location>
        <begin position="146"/>
        <end position="165"/>
    </location>
</feature>
<protein>
    <submittedName>
        <fullName evidence="7">LPS biosynthesis protein</fullName>
    </submittedName>
</protein>
<dbReference type="GO" id="GO:0005886">
    <property type="term" value="C:plasma membrane"/>
    <property type="evidence" value="ECO:0007669"/>
    <property type="project" value="UniProtKB-SubCell"/>
</dbReference>
<keyword evidence="5 6" id="KW-0472">Membrane</keyword>
<evidence type="ECO:0000256" key="6">
    <source>
        <dbReference type="SAM" id="Phobius"/>
    </source>
</evidence>
<evidence type="ECO:0000313" key="7">
    <source>
        <dbReference type="EMBL" id="BBL88748.1"/>
    </source>
</evidence>
<feature type="transmembrane region" description="Helical" evidence="6">
    <location>
        <begin position="351"/>
        <end position="369"/>
    </location>
</feature>
<feature type="transmembrane region" description="Helical" evidence="6">
    <location>
        <begin position="213"/>
        <end position="233"/>
    </location>
</feature>
<keyword evidence="2" id="KW-1003">Cell membrane</keyword>